<evidence type="ECO:0000313" key="3">
    <source>
        <dbReference type="EMBL" id="KKK62887.1"/>
    </source>
</evidence>
<dbReference type="PANTHER" id="PTHR43249">
    <property type="entry name" value="UDP-N-ACETYL-2-AMINO-2-DEOXY-D-GLUCURONATE OXIDASE"/>
    <property type="match status" value="1"/>
</dbReference>
<protein>
    <recommendedName>
        <fullName evidence="4">Gfo/Idh/MocA-like oxidoreductase N-terminal domain-containing protein</fullName>
    </recommendedName>
</protein>
<dbReference type="Pfam" id="PF22725">
    <property type="entry name" value="GFO_IDH_MocA_C3"/>
    <property type="match status" value="1"/>
</dbReference>
<dbReference type="InterPro" id="IPR036291">
    <property type="entry name" value="NAD(P)-bd_dom_sf"/>
</dbReference>
<evidence type="ECO:0000259" key="2">
    <source>
        <dbReference type="Pfam" id="PF22725"/>
    </source>
</evidence>
<reference evidence="3" key="1">
    <citation type="journal article" date="2015" name="Nature">
        <title>Complex archaea that bridge the gap between prokaryotes and eukaryotes.</title>
        <authorList>
            <person name="Spang A."/>
            <person name="Saw J.H."/>
            <person name="Jorgensen S.L."/>
            <person name="Zaremba-Niedzwiedzka K."/>
            <person name="Martijn J."/>
            <person name="Lind A.E."/>
            <person name="van Eijk R."/>
            <person name="Schleper C."/>
            <person name="Guy L."/>
            <person name="Ettema T.J."/>
        </authorList>
    </citation>
    <scope>NUCLEOTIDE SEQUENCE</scope>
</reference>
<name>A0A0F8X1E6_9ZZZZ</name>
<gene>
    <name evidence="3" type="ORF">LCGC14_2999850</name>
</gene>
<comment type="caution">
    <text evidence="3">The sequence shown here is derived from an EMBL/GenBank/DDBJ whole genome shotgun (WGS) entry which is preliminary data.</text>
</comment>
<feature type="domain" description="Gfo/Idh/MocA-like oxidoreductase N-terminal" evidence="1">
    <location>
        <begin position="5"/>
        <end position="123"/>
    </location>
</feature>
<proteinExistence type="predicted"/>
<evidence type="ECO:0008006" key="4">
    <source>
        <dbReference type="Google" id="ProtNLM"/>
    </source>
</evidence>
<dbReference type="GO" id="GO:0000166">
    <property type="term" value="F:nucleotide binding"/>
    <property type="evidence" value="ECO:0007669"/>
    <property type="project" value="InterPro"/>
</dbReference>
<dbReference type="AlphaFoldDB" id="A0A0F8X1E6"/>
<feature type="domain" description="GFO/IDH/MocA-like oxidoreductase" evidence="2">
    <location>
        <begin position="133"/>
        <end position="198"/>
    </location>
</feature>
<dbReference type="InterPro" id="IPR055170">
    <property type="entry name" value="GFO_IDH_MocA-like_dom"/>
</dbReference>
<dbReference type="InterPro" id="IPR052515">
    <property type="entry name" value="Gfo/Idh/MocA_Oxidoreductase"/>
</dbReference>
<accession>A0A0F8X1E6</accession>
<dbReference type="PANTHER" id="PTHR43249:SF1">
    <property type="entry name" value="D-GLUCOSIDE 3-DEHYDROGENASE"/>
    <property type="match status" value="1"/>
</dbReference>
<evidence type="ECO:0000259" key="1">
    <source>
        <dbReference type="Pfam" id="PF01408"/>
    </source>
</evidence>
<dbReference type="Pfam" id="PF01408">
    <property type="entry name" value="GFO_IDH_MocA"/>
    <property type="match status" value="1"/>
</dbReference>
<dbReference type="InterPro" id="IPR000683">
    <property type="entry name" value="Gfo/Idh/MocA-like_OxRdtase_N"/>
</dbReference>
<sequence length="198" mass="21951">MSETVKVGLIGFGIMGKAHADNIKTIEGCQLVAVADGIPERLKSAKEQFGSDIAVFEDLDAMLDSGKIGAVFVAVPHYFHPEMAIKAFDKGMHVLIEKPAGVYTKHVREMNAAAEKSGKVFGIMFNQRSIPAHQKIKDLVDSGELGEIKRTNWIITNWYRPQSYYDSGGWRATWKGEGGGILLNQCPHQLDLWQWMCG</sequence>
<dbReference type="EMBL" id="LAZR01061779">
    <property type="protein sequence ID" value="KKK62887.1"/>
    <property type="molecule type" value="Genomic_DNA"/>
</dbReference>
<dbReference type="SUPFAM" id="SSF51735">
    <property type="entry name" value="NAD(P)-binding Rossmann-fold domains"/>
    <property type="match status" value="1"/>
</dbReference>
<feature type="non-terminal residue" evidence="3">
    <location>
        <position position="198"/>
    </location>
</feature>
<organism evidence="3">
    <name type="scientific">marine sediment metagenome</name>
    <dbReference type="NCBI Taxonomy" id="412755"/>
    <lineage>
        <taxon>unclassified sequences</taxon>
        <taxon>metagenomes</taxon>
        <taxon>ecological metagenomes</taxon>
    </lineage>
</organism>
<dbReference type="Gene3D" id="3.30.360.10">
    <property type="entry name" value="Dihydrodipicolinate Reductase, domain 2"/>
    <property type="match status" value="1"/>
</dbReference>
<dbReference type="Gene3D" id="3.40.50.720">
    <property type="entry name" value="NAD(P)-binding Rossmann-like Domain"/>
    <property type="match status" value="1"/>
</dbReference>